<feature type="non-terminal residue" evidence="1">
    <location>
        <position position="87"/>
    </location>
</feature>
<name>A0A6M0CTV9_9PSED</name>
<sequence length="87" mass="10164">MPYQPSELLANHFKTNAIDLSHIEQQLKLVAPDSPNLPLYRDMMLTVLRMAHDDSDRWSAKITLQALRELDNAFRALRQYKGRRKVT</sequence>
<dbReference type="AlphaFoldDB" id="A0A6M0CTV9"/>
<proteinExistence type="predicted"/>
<evidence type="ECO:0000313" key="1">
    <source>
        <dbReference type="EMBL" id="NER60901.1"/>
    </source>
</evidence>
<accession>A0A6M0CTV9</accession>
<evidence type="ECO:0000313" key="2">
    <source>
        <dbReference type="Proteomes" id="UP000480410"/>
    </source>
</evidence>
<dbReference type="Proteomes" id="UP000480410">
    <property type="component" value="Unassembled WGS sequence"/>
</dbReference>
<comment type="caution">
    <text evidence="1">The sequence shown here is derived from an EMBL/GenBank/DDBJ whole genome shotgun (WGS) entry which is preliminary data.</text>
</comment>
<protein>
    <submittedName>
        <fullName evidence="1">Cytochrome D ubiquinol oxidase subunit II</fullName>
    </submittedName>
</protein>
<reference evidence="1 2" key="1">
    <citation type="submission" date="2020-02" db="EMBL/GenBank/DDBJ databases">
        <title>Broccoli isolated Pseudomonas sp.</title>
        <authorList>
            <person name="Fujikawa T."/>
            <person name="Sawada H."/>
        </authorList>
    </citation>
    <scope>NUCLEOTIDE SEQUENCE [LARGE SCALE GENOMIC DNA]</scope>
    <source>
        <strain evidence="1 2">MAFF212428</strain>
    </source>
</reference>
<dbReference type="EMBL" id="JAAHBV010000313">
    <property type="protein sequence ID" value="NER60901.1"/>
    <property type="molecule type" value="Genomic_DNA"/>
</dbReference>
<organism evidence="1 2">
    <name type="scientific">Pseudomonas brassicae</name>
    <dbReference type="NCBI Taxonomy" id="2708063"/>
    <lineage>
        <taxon>Bacteria</taxon>
        <taxon>Pseudomonadati</taxon>
        <taxon>Pseudomonadota</taxon>
        <taxon>Gammaproteobacteria</taxon>
        <taxon>Pseudomonadales</taxon>
        <taxon>Pseudomonadaceae</taxon>
        <taxon>Pseudomonas</taxon>
    </lineage>
</organism>
<gene>
    <name evidence="1" type="ORF">G3435_14805</name>
</gene>